<keyword evidence="11" id="KW-0862">Zinc</keyword>
<comment type="catalytic activity">
    <reaction evidence="1">
        <text>[E2 ubiquitin-conjugating enzyme]-S-ubiquitinyl-L-cysteine + [acceptor protein]-L-lysine = [E2 ubiquitin-conjugating enzyme]-L-cysteine + [acceptor protein]-N(6)-ubiquitinyl-L-lysine.</text>
        <dbReference type="EC" id="2.3.2.31"/>
    </reaction>
</comment>
<evidence type="ECO:0000256" key="4">
    <source>
        <dbReference type="ARBA" id="ARBA00022525"/>
    </source>
</evidence>
<comment type="caution">
    <text evidence="15">The sequence shown here is derived from an EMBL/GenBank/DDBJ whole genome shotgun (WGS) entry which is preliminary data.</text>
</comment>
<dbReference type="Gene3D" id="3.40.50.410">
    <property type="entry name" value="von Willebrand factor, type A domain"/>
    <property type="match status" value="1"/>
</dbReference>
<dbReference type="InterPro" id="IPR002867">
    <property type="entry name" value="IBR_dom"/>
</dbReference>
<evidence type="ECO:0000256" key="11">
    <source>
        <dbReference type="ARBA" id="ARBA00022833"/>
    </source>
</evidence>
<evidence type="ECO:0000313" key="15">
    <source>
        <dbReference type="EMBL" id="KAJ7635094.1"/>
    </source>
</evidence>
<feature type="domain" description="RING-type" evidence="13">
    <location>
        <begin position="781"/>
        <end position="835"/>
    </location>
</feature>
<gene>
    <name evidence="15" type="ORF">FB45DRAFT_743151</name>
</gene>
<evidence type="ECO:0000256" key="12">
    <source>
        <dbReference type="PROSITE-ProRule" id="PRU00175"/>
    </source>
</evidence>
<dbReference type="InterPro" id="IPR001841">
    <property type="entry name" value="Znf_RING"/>
</dbReference>
<dbReference type="Proteomes" id="UP001221142">
    <property type="component" value="Unassembled WGS sequence"/>
</dbReference>
<evidence type="ECO:0000256" key="1">
    <source>
        <dbReference type="ARBA" id="ARBA00001798"/>
    </source>
</evidence>
<protein>
    <recommendedName>
        <fullName evidence="3">RBR-type E3 ubiquitin transferase</fullName>
        <ecNumber evidence="3">2.3.2.31</ecNumber>
    </recommendedName>
</protein>
<evidence type="ECO:0000256" key="2">
    <source>
        <dbReference type="ARBA" id="ARBA00004613"/>
    </source>
</evidence>
<dbReference type="InterPro" id="IPR031127">
    <property type="entry name" value="E3_UB_ligase_RBR"/>
</dbReference>
<evidence type="ECO:0000259" key="14">
    <source>
        <dbReference type="PROSITE" id="PS51873"/>
    </source>
</evidence>
<name>A0AAD7C011_9AGAR</name>
<keyword evidence="16" id="KW-1185">Reference proteome</keyword>
<dbReference type="AlphaFoldDB" id="A0AAD7C011"/>
<dbReference type="EC" id="2.3.2.31" evidence="3"/>
<evidence type="ECO:0000256" key="7">
    <source>
        <dbReference type="ARBA" id="ARBA00022729"/>
    </source>
</evidence>
<feature type="domain" description="RING-type" evidence="14">
    <location>
        <begin position="777"/>
        <end position="982"/>
    </location>
</feature>
<evidence type="ECO:0000256" key="5">
    <source>
        <dbReference type="ARBA" id="ARBA00022679"/>
    </source>
</evidence>
<keyword evidence="9 12" id="KW-0863">Zinc-finger</keyword>
<evidence type="ECO:0000256" key="8">
    <source>
        <dbReference type="ARBA" id="ARBA00022737"/>
    </source>
</evidence>
<dbReference type="InterPro" id="IPR036465">
    <property type="entry name" value="vWFA_dom_sf"/>
</dbReference>
<dbReference type="EMBL" id="JARKIF010000007">
    <property type="protein sequence ID" value="KAJ7635094.1"/>
    <property type="molecule type" value="Genomic_DNA"/>
</dbReference>
<dbReference type="PROSITE" id="PS51873">
    <property type="entry name" value="TRIAD"/>
    <property type="match status" value="1"/>
</dbReference>
<evidence type="ECO:0000256" key="9">
    <source>
        <dbReference type="ARBA" id="ARBA00022771"/>
    </source>
</evidence>
<organism evidence="15 16">
    <name type="scientific">Roridomyces roridus</name>
    <dbReference type="NCBI Taxonomy" id="1738132"/>
    <lineage>
        <taxon>Eukaryota</taxon>
        <taxon>Fungi</taxon>
        <taxon>Dikarya</taxon>
        <taxon>Basidiomycota</taxon>
        <taxon>Agaricomycotina</taxon>
        <taxon>Agaricomycetes</taxon>
        <taxon>Agaricomycetidae</taxon>
        <taxon>Agaricales</taxon>
        <taxon>Marasmiineae</taxon>
        <taxon>Mycenaceae</taxon>
        <taxon>Roridomyces</taxon>
    </lineage>
</organism>
<evidence type="ECO:0000259" key="13">
    <source>
        <dbReference type="PROSITE" id="PS50089"/>
    </source>
</evidence>
<keyword evidence="10" id="KW-0833">Ubl conjugation pathway</keyword>
<dbReference type="InterPro" id="IPR044066">
    <property type="entry name" value="TRIAD_supradom"/>
</dbReference>
<keyword evidence="4" id="KW-0964">Secreted</keyword>
<keyword evidence="5" id="KW-0808">Transferase</keyword>
<sequence length="982" mass="108091">MADLLIVTDATASMGGYLHALRASIPEILALAKLSGAFSRLGVLAYRDYSDPLEDLVAWSGWNAPNLTEFVRDLSASGGGDFPEAAKTALIRGLQAVNKESKTLVLWYADAPPHHPSIRSYQNDVTEVKAFPAGAVDWVKLCHTARRRNCTVFSFVPSSMESEYSAFYILLSELTSGICIASTTDDSTLISRLTLGVVMQWMGYATSGMDEVILASSASLLRYQDESPLTATPKLSDELDGSRGYLPPSLSASPDSMALRALNKTRLQSTDIPLTVQTSKFDPGKRFAAPAETEYRDSVYESLTSIIQTNVASLTYNPIFGILWRAVCKDPDPRKAALTDLFSEYVGRIAVDEKKAAMRSWLEESFDQTDEIERIIASQTANGPVQMVYLDFDADVQLTRPELLEVSRSCYPGVLKKVARLFTHLKLVEPGITLAPSQRSIPLALPARDFYRILPHLIVPGTLYPWRAATLTALVALLTGVPFLKDSATALVATAKGKWLDLEVPENISFDCARFLLSAPTGVVLTKQERTVYQAMQRYKLIELNLDAPVDVRVPWTPDKTRGPGDLKVQCRRCLIRRSVTIMSHEHSDLCGICVPGDLSVETVRATFPGVDEAETCWVECSTKECRAQYVVENVAGLRIRPRCHYCRNHIPCPWIECTVCTNRVIVPRAFRTTAPFTCPSCTNPSWAGRCIAVEETTTRVLNAQNGLEWLGFSAAHTEDIFKGKSAFKLMQAHGAGVFGGIPADKAPRLLLGGKTVKASGQTLGEIEERVGRGEVVHGTCSLCFEEMPHSKLLPACGRTGCTHLVDDACLHEWYGKNAPGNLINMMQLMCPFCRRPPTVKTLARYNRGVAALGGLQAAMADRRWLYAWCVDCASAKRAFERTACTEEGVGRLEGFRCQECETSRRARAAMYEDLPAIDSESSEKPVVACPNKDCEYYIEKTDGCNHVVCVCGTHLCYSCGGEFSPETIYEHMNEVHGSIYA</sequence>
<dbReference type="GO" id="GO:0016567">
    <property type="term" value="P:protein ubiquitination"/>
    <property type="evidence" value="ECO:0007669"/>
    <property type="project" value="InterPro"/>
</dbReference>
<dbReference type="SUPFAM" id="SSF57850">
    <property type="entry name" value="RING/U-box"/>
    <property type="match status" value="2"/>
</dbReference>
<evidence type="ECO:0000256" key="6">
    <source>
        <dbReference type="ARBA" id="ARBA00022723"/>
    </source>
</evidence>
<dbReference type="SUPFAM" id="SSF53300">
    <property type="entry name" value="vWA-like"/>
    <property type="match status" value="1"/>
</dbReference>
<dbReference type="PANTHER" id="PTHR11685">
    <property type="entry name" value="RBR FAMILY RING FINGER AND IBR DOMAIN-CONTAINING"/>
    <property type="match status" value="1"/>
</dbReference>
<keyword evidence="6" id="KW-0479">Metal-binding</keyword>
<evidence type="ECO:0000313" key="16">
    <source>
        <dbReference type="Proteomes" id="UP001221142"/>
    </source>
</evidence>
<reference evidence="15" key="1">
    <citation type="submission" date="2023-03" db="EMBL/GenBank/DDBJ databases">
        <title>Massive genome expansion in bonnet fungi (Mycena s.s.) driven by repeated elements and novel gene families across ecological guilds.</title>
        <authorList>
            <consortium name="Lawrence Berkeley National Laboratory"/>
            <person name="Harder C.B."/>
            <person name="Miyauchi S."/>
            <person name="Viragh M."/>
            <person name="Kuo A."/>
            <person name="Thoen E."/>
            <person name="Andreopoulos B."/>
            <person name="Lu D."/>
            <person name="Skrede I."/>
            <person name="Drula E."/>
            <person name="Henrissat B."/>
            <person name="Morin E."/>
            <person name="Kohler A."/>
            <person name="Barry K."/>
            <person name="LaButti K."/>
            <person name="Morin E."/>
            <person name="Salamov A."/>
            <person name="Lipzen A."/>
            <person name="Mereny Z."/>
            <person name="Hegedus B."/>
            <person name="Baldrian P."/>
            <person name="Stursova M."/>
            <person name="Weitz H."/>
            <person name="Taylor A."/>
            <person name="Grigoriev I.V."/>
            <person name="Nagy L.G."/>
            <person name="Martin F."/>
            <person name="Kauserud H."/>
        </authorList>
    </citation>
    <scope>NUCLEOTIDE SEQUENCE</scope>
    <source>
        <strain evidence="15">9284</strain>
    </source>
</reference>
<keyword evidence="8" id="KW-0677">Repeat</keyword>
<dbReference type="InterPro" id="IPR013083">
    <property type="entry name" value="Znf_RING/FYVE/PHD"/>
</dbReference>
<evidence type="ECO:0000256" key="10">
    <source>
        <dbReference type="ARBA" id="ARBA00022786"/>
    </source>
</evidence>
<dbReference type="Gene3D" id="1.20.120.1750">
    <property type="match status" value="1"/>
</dbReference>
<dbReference type="InterPro" id="IPR056861">
    <property type="entry name" value="HMCN1-like_VWA"/>
</dbReference>
<dbReference type="PROSITE" id="PS50089">
    <property type="entry name" value="ZF_RING_2"/>
    <property type="match status" value="1"/>
</dbReference>
<dbReference type="GO" id="GO:0008270">
    <property type="term" value="F:zinc ion binding"/>
    <property type="evidence" value="ECO:0007669"/>
    <property type="project" value="UniProtKB-KW"/>
</dbReference>
<keyword evidence="7" id="KW-0732">Signal</keyword>
<comment type="subcellular location">
    <subcellularLocation>
        <location evidence="2">Secreted</location>
    </subcellularLocation>
</comment>
<dbReference type="GO" id="GO:0061630">
    <property type="term" value="F:ubiquitin protein ligase activity"/>
    <property type="evidence" value="ECO:0007669"/>
    <property type="project" value="UniProtKB-EC"/>
</dbReference>
<dbReference type="Pfam" id="PF25106">
    <property type="entry name" value="VWA_4"/>
    <property type="match status" value="1"/>
</dbReference>
<proteinExistence type="predicted"/>
<dbReference type="Gene3D" id="3.30.40.10">
    <property type="entry name" value="Zinc/RING finger domain, C3HC4 (zinc finger)"/>
    <property type="match status" value="1"/>
</dbReference>
<accession>A0AAD7C011</accession>
<dbReference type="Pfam" id="PF01485">
    <property type="entry name" value="IBR"/>
    <property type="match status" value="1"/>
</dbReference>
<evidence type="ECO:0000256" key="3">
    <source>
        <dbReference type="ARBA" id="ARBA00012251"/>
    </source>
</evidence>